<protein>
    <recommendedName>
        <fullName evidence="2">UPF0149 protein J5837_07960</fullName>
    </recommendedName>
</protein>
<reference evidence="3" key="2">
    <citation type="submission" date="2021-03" db="EMBL/GenBank/DDBJ databases">
        <authorList>
            <person name="Cao W."/>
        </authorList>
    </citation>
    <scope>NUCLEOTIDE SEQUENCE</scope>
    <source>
        <strain evidence="3">110414</strain>
    </source>
</reference>
<dbReference type="PANTHER" id="PTHR37528">
    <property type="entry name" value="UPF0149 PROTEIN YGFB"/>
    <property type="match status" value="1"/>
</dbReference>
<organism evidence="3 4">
    <name type="scientific">Pseudoxanthomonas helianthi</name>
    <dbReference type="NCBI Taxonomy" id="1453541"/>
    <lineage>
        <taxon>Bacteria</taxon>
        <taxon>Pseudomonadati</taxon>
        <taxon>Pseudomonadota</taxon>
        <taxon>Gammaproteobacteria</taxon>
        <taxon>Lysobacterales</taxon>
        <taxon>Lysobacteraceae</taxon>
        <taxon>Pseudoxanthomonas</taxon>
    </lineage>
</organism>
<sequence>MLRIRDTVQQGRRAPGRARLLDWRLSPAGCTALAELPAYDEVEQATRQAGLGIEASELHGALSGWLAGGGGNGGDWLAKVLADPQQAAPEAGGALDALREASAKQLEDRDFAFELLLPGGEAALSERAAALFDWCRGFLGGFGLSAGARPPLSEEGEEALADLARLAQAAPEQGEDEAEDEDALAEIEEFVRVAVLLLHGDCVLAARHRQSLN</sequence>
<comment type="caution">
    <text evidence="3">The sequence shown here is derived from an EMBL/GenBank/DDBJ whole genome shotgun (WGS) entry which is preliminary data.</text>
</comment>
<evidence type="ECO:0000256" key="2">
    <source>
        <dbReference type="HAMAP-Rule" id="MF_00346"/>
    </source>
</evidence>
<dbReference type="NCBIfam" id="NF003405">
    <property type="entry name" value="PRK04758.1"/>
    <property type="match status" value="1"/>
</dbReference>
<dbReference type="AlphaFoldDB" id="A0A941AUL4"/>
<dbReference type="Gene3D" id="1.20.120.740">
    <property type="entry name" value="YgfB uncharacterised protein family UPF0149, PF03695"/>
    <property type="match status" value="1"/>
</dbReference>
<accession>A0A941AUL4</accession>
<dbReference type="GO" id="GO:0005829">
    <property type="term" value="C:cytosol"/>
    <property type="evidence" value="ECO:0007669"/>
    <property type="project" value="TreeGrafter"/>
</dbReference>
<evidence type="ECO:0000256" key="1">
    <source>
        <dbReference type="ARBA" id="ARBA00038308"/>
    </source>
</evidence>
<dbReference type="PANTHER" id="PTHR37528:SF1">
    <property type="entry name" value="UPF0149 PROTEIN YGFB"/>
    <property type="match status" value="1"/>
</dbReference>
<evidence type="ECO:0000313" key="4">
    <source>
        <dbReference type="Proteomes" id="UP000673447"/>
    </source>
</evidence>
<dbReference type="HAMAP" id="MF_00346">
    <property type="entry name" value="UPF0149"/>
    <property type="match status" value="1"/>
</dbReference>
<reference evidence="3" key="1">
    <citation type="journal article" date="2016" name="Int. J. Syst. Evol. Microbiol.">
        <title>Pseudoxanthomonas helianthi sp. nov., isolated from roots of Jerusalem artichoke (Helianthus tuberosus).</title>
        <authorList>
            <person name="Kittiwongwattana C."/>
            <person name="Thawai C."/>
        </authorList>
    </citation>
    <scope>NUCLEOTIDE SEQUENCE</scope>
    <source>
        <strain evidence="3">110414</strain>
    </source>
</reference>
<comment type="similarity">
    <text evidence="1 2">Belongs to the UPF0149 family.</text>
</comment>
<name>A0A941AUL4_9GAMM</name>
<dbReference type="SUPFAM" id="SSF101327">
    <property type="entry name" value="YgfB-like"/>
    <property type="match status" value="1"/>
</dbReference>
<proteinExistence type="inferred from homology"/>
<evidence type="ECO:0000313" key="3">
    <source>
        <dbReference type="EMBL" id="MBP3984362.1"/>
    </source>
</evidence>
<keyword evidence="4" id="KW-1185">Reference proteome</keyword>
<dbReference type="InterPro" id="IPR036255">
    <property type="entry name" value="YgfB-like_sf"/>
</dbReference>
<dbReference type="EMBL" id="JAGKTC010000002">
    <property type="protein sequence ID" value="MBP3984362.1"/>
    <property type="molecule type" value="Genomic_DNA"/>
</dbReference>
<dbReference type="Proteomes" id="UP000673447">
    <property type="component" value="Unassembled WGS sequence"/>
</dbReference>
<dbReference type="Pfam" id="PF03695">
    <property type="entry name" value="UPF0149"/>
    <property type="match status" value="1"/>
</dbReference>
<gene>
    <name evidence="3" type="ORF">J5837_07960</name>
</gene>
<dbReference type="InterPro" id="IPR011978">
    <property type="entry name" value="YgfB-like"/>
</dbReference>